<dbReference type="SMART" id="SM00421">
    <property type="entry name" value="HTH_LUXR"/>
    <property type="match status" value="1"/>
</dbReference>
<dbReference type="KEGG" id="smt:Smal_1949"/>
<dbReference type="PROSITE" id="PS50043">
    <property type="entry name" value="HTH_LUXR_2"/>
    <property type="match status" value="1"/>
</dbReference>
<accession>B4SIR4</accession>
<dbReference type="RefSeq" id="WP_012511017.1">
    <property type="nucleotide sequence ID" value="NC_011071.1"/>
</dbReference>
<proteinExistence type="predicted"/>
<dbReference type="SMART" id="SM00448">
    <property type="entry name" value="REC"/>
    <property type="match status" value="1"/>
</dbReference>
<dbReference type="PANTHER" id="PTHR43214:SF17">
    <property type="entry name" value="TRANSCRIPTIONAL REGULATORY PROTEIN RCSB"/>
    <property type="match status" value="1"/>
</dbReference>
<dbReference type="GO" id="GO:0006355">
    <property type="term" value="P:regulation of DNA-templated transcription"/>
    <property type="evidence" value="ECO:0007669"/>
    <property type="project" value="InterPro"/>
</dbReference>
<evidence type="ECO:0000313" key="6">
    <source>
        <dbReference type="Proteomes" id="UP000001867"/>
    </source>
</evidence>
<evidence type="ECO:0000259" key="4">
    <source>
        <dbReference type="PROSITE" id="PS50110"/>
    </source>
</evidence>
<dbReference type="InterPro" id="IPR016032">
    <property type="entry name" value="Sig_transdc_resp-reg_C-effctor"/>
</dbReference>
<dbReference type="InterPro" id="IPR039420">
    <property type="entry name" value="WalR-like"/>
</dbReference>
<dbReference type="InterPro" id="IPR000792">
    <property type="entry name" value="Tscrpt_reg_LuxR_C"/>
</dbReference>
<dbReference type="InterPro" id="IPR001789">
    <property type="entry name" value="Sig_transdc_resp-reg_receiver"/>
</dbReference>
<sequence length="208" mass="22801">MNGHPAPRRLRLALLDDHEVVRRGIALHLNRDRRFTIVASHSLSEDLITTLHRLPVDVAIIDLSLAPDDRGSAELIPLLRETFPHIPLLAFATLSPATNLSHLINAGIGGVVGKAEPLPMLSEAIVCVHQGLGRLPPDFILPADCSELSRNEREVLELLLTGLTVSEIALRRHRSVKTVSTQKIAALRKLGLRNDAEIYAMRPHASPP</sequence>
<dbReference type="InterPro" id="IPR011006">
    <property type="entry name" value="CheY-like_superfamily"/>
</dbReference>
<dbReference type="HOGENOM" id="CLU_000445_90_10_6"/>
<dbReference type="PROSITE" id="PS50110">
    <property type="entry name" value="RESPONSE_REGULATORY"/>
    <property type="match status" value="1"/>
</dbReference>
<name>B4SIR4_STRM5</name>
<dbReference type="Pfam" id="PF00196">
    <property type="entry name" value="GerE"/>
    <property type="match status" value="1"/>
</dbReference>
<feature type="modified residue" description="4-aspartylphosphate" evidence="2">
    <location>
        <position position="62"/>
    </location>
</feature>
<feature type="domain" description="HTH luxR-type" evidence="3">
    <location>
        <begin position="141"/>
        <end position="206"/>
    </location>
</feature>
<dbReference type="PRINTS" id="PR00038">
    <property type="entry name" value="HTHLUXR"/>
</dbReference>
<dbReference type="SUPFAM" id="SSF46894">
    <property type="entry name" value="C-terminal effector domain of the bipartite response regulators"/>
    <property type="match status" value="1"/>
</dbReference>
<evidence type="ECO:0000256" key="1">
    <source>
        <dbReference type="ARBA" id="ARBA00023125"/>
    </source>
</evidence>
<dbReference type="STRING" id="391008.Smal_1949"/>
<reference evidence="5 6" key="1">
    <citation type="submission" date="2008-06" db="EMBL/GenBank/DDBJ databases">
        <title>Complete sequence of Stenotrophomonas maltophilia R551-3.</title>
        <authorList>
            <consortium name="US DOE Joint Genome Institute"/>
            <person name="Lucas S."/>
            <person name="Copeland A."/>
            <person name="Lapidus A."/>
            <person name="Glavina del Rio T."/>
            <person name="Dalin E."/>
            <person name="Tice H."/>
            <person name="Pitluck S."/>
            <person name="Chain P."/>
            <person name="Malfatti S."/>
            <person name="Shin M."/>
            <person name="Vergez L."/>
            <person name="Lang D."/>
            <person name="Schmutz J."/>
            <person name="Larimer F."/>
            <person name="Land M."/>
            <person name="Hauser L."/>
            <person name="Kyrpides N."/>
            <person name="Mikhailova N."/>
            <person name="Taghavi S."/>
            <person name="Monchy S."/>
            <person name="Newman L."/>
            <person name="Vangronsveld J."/>
            <person name="van der Lelie D."/>
            <person name="Richardson P."/>
        </authorList>
    </citation>
    <scope>NUCLEOTIDE SEQUENCE [LARGE SCALE GENOMIC DNA]</scope>
    <source>
        <strain evidence="5 6">R551-3</strain>
    </source>
</reference>
<dbReference type="Gene3D" id="3.40.50.2300">
    <property type="match status" value="1"/>
</dbReference>
<evidence type="ECO:0000259" key="3">
    <source>
        <dbReference type="PROSITE" id="PS50043"/>
    </source>
</evidence>
<dbReference type="Pfam" id="PF00072">
    <property type="entry name" value="Response_reg"/>
    <property type="match status" value="1"/>
</dbReference>
<dbReference type="EMBL" id="CP001111">
    <property type="protein sequence ID" value="ACF51653.1"/>
    <property type="molecule type" value="Genomic_DNA"/>
</dbReference>
<dbReference type="AlphaFoldDB" id="B4SIR4"/>
<dbReference type="OrthoDB" id="5945638at2"/>
<dbReference type="SUPFAM" id="SSF52172">
    <property type="entry name" value="CheY-like"/>
    <property type="match status" value="1"/>
</dbReference>
<dbReference type="eggNOG" id="COG2197">
    <property type="taxonomic scope" value="Bacteria"/>
</dbReference>
<evidence type="ECO:0000313" key="5">
    <source>
        <dbReference type="EMBL" id="ACF51653.1"/>
    </source>
</evidence>
<feature type="domain" description="Response regulatory" evidence="4">
    <location>
        <begin position="11"/>
        <end position="129"/>
    </location>
</feature>
<dbReference type="CDD" id="cd06170">
    <property type="entry name" value="LuxR_C_like"/>
    <property type="match status" value="1"/>
</dbReference>
<gene>
    <name evidence="5" type="ordered locus">Smal_1949</name>
</gene>
<protein>
    <submittedName>
        <fullName evidence="5">Two component transcriptional regulator, LuxR family</fullName>
    </submittedName>
</protein>
<dbReference type="GO" id="GO:0000160">
    <property type="term" value="P:phosphorelay signal transduction system"/>
    <property type="evidence" value="ECO:0007669"/>
    <property type="project" value="InterPro"/>
</dbReference>
<keyword evidence="1" id="KW-0238">DNA-binding</keyword>
<organism evidence="5 6">
    <name type="scientific">Stenotrophomonas maltophilia (strain R551-3)</name>
    <dbReference type="NCBI Taxonomy" id="391008"/>
    <lineage>
        <taxon>Bacteria</taxon>
        <taxon>Pseudomonadati</taxon>
        <taxon>Pseudomonadota</taxon>
        <taxon>Gammaproteobacteria</taxon>
        <taxon>Lysobacterales</taxon>
        <taxon>Lysobacteraceae</taxon>
        <taxon>Stenotrophomonas</taxon>
        <taxon>Stenotrophomonas maltophilia group</taxon>
    </lineage>
</organism>
<evidence type="ECO:0000256" key="2">
    <source>
        <dbReference type="PROSITE-ProRule" id="PRU00169"/>
    </source>
</evidence>
<dbReference type="PANTHER" id="PTHR43214">
    <property type="entry name" value="TWO-COMPONENT RESPONSE REGULATOR"/>
    <property type="match status" value="1"/>
</dbReference>
<dbReference type="Proteomes" id="UP000001867">
    <property type="component" value="Chromosome"/>
</dbReference>
<dbReference type="GO" id="GO:0003677">
    <property type="term" value="F:DNA binding"/>
    <property type="evidence" value="ECO:0007669"/>
    <property type="project" value="UniProtKB-KW"/>
</dbReference>
<keyword evidence="2" id="KW-0597">Phosphoprotein</keyword>